<sequence>MEQHDYGKCDFLDQQYGREFWSTAIAFDPFPSIDEPKKRPLKEFLIKFLVLNGQRTLTLDFNTFCSSTDLNYNNGKYVDHPKPEVVKKELGKITINPSYLDKTPVLKNSFPVAWRILFNFMIQGPEASGALSKKNKRPNSKKPPTETKVTSPNPTKGSEQSHSVSSGTLPDPQDLNRDIQLASTGLPSTLDDGIRKSKPLLEGGNKPPADMALQNPNDADLSGTGAKYQEDQTQSSRLRCSSYSSLRMRLRKVRKTFWELEKHEEAVVHYVNLKASIDDYYKENMAYGDQTDKLVEASMSSLEKSSATINDLYKGMKVITQLLKDITKSVKDDPTTNKKIEEASETLAKISTQTSKILSLVRSFNFFTLQSTAQPITIIHPEPSIPQKEGKGIATDNQVEDQRKLVKASFIVRLDLDEPVRVEFVINRETFYLTEQEIQEYWVKEEEIKKAEEEDRLNPISKTEVIKVVHEEAKKLGIHLKEAITTKAGELFKKARNAEHKVLKRQHTEKVRKSLELRKHKYDTYMWTVSSRLKPEPIMYIKIHQKTKPVVITLYRGTDGRNFNVYKPFLFRAFGISKLDKLREIIPKKKNTLVKELMNSLSQRKWKHVELEPKTRISGLECNRDLPENVPFVNNMVIKEPEYEISFTDEFAASMVKSPKNARFSMKLGKLIAEHRDQEKLKSKKVKLEAPGYKMD</sequence>
<proteinExistence type="predicted"/>
<reference evidence="2" key="1">
    <citation type="journal article" date="2019" name="Sci. Rep.">
        <title>Draft genome of Tanacetum cinerariifolium, the natural source of mosquito coil.</title>
        <authorList>
            <person name="Yamashiro T."/>
            <person name="Shiraishi A."/>
            <person name="Satake H."/>
            <person name="Nakayama K."/>
        </authorList>
    </citation>
    <scope>NUCLEOTIDE SEQUENCE</scope>
</reference>
<name>A0A6L2K214_TANCI</name>
<feature type="compositionally biased region" description="Polar residues" evidence="1">
    <location>
        <begin position="147"/>
        <end position="168"/>
    </location>
</feature>
<organism evidence="2">
    <name type="scientific">Tanacetum cinerariifolium</name>
    <name type="common">Dalmatian daisy</name>
    <name type="synonym">Chrysanthemum cinerariifolium</name>
    <dbReference type="NCBI Taxonomy" id="118510"/>
    <lineage>
        <taxon>Eukaryota</taxon>
        <taxon>Viridiplantae</taxon>
        <taxon>Streptophyta</taxon>
        <taxon>Embryophyta</taxon>
        <taxon>Tracheophyta</taxon>
        <taxon>Spermatophyta</taxon>
        <taxon>Magnoliopsida</taxon>
        <taxon>eudicotyledons</taxon>
        <taxon>Gunneridae</taxon>
        <taxon>Pentapetalae</taxon>
        <taxon>asterids</taxon>
        <taxon>campanulids</taxon>
        <taxon>Asterales</taxon>
        <taxon>Asteraceae</taxon>
        <taxon>Asteroideae</taxon>
        <taxon>Anthemideae</taxon>
        <taxon>Anthemidinae</taxon>
        <taxon>Tanacetum</taxon>
    </lineage>
</organism>
<accession>A0A6L2K214</accession>
<evidence type="ECO:0000256" key="1">
    <source>
        <dbReference type="SAM" id="MobiDB-lite"/>
    </source>
</evidence>
<gene>
    <name evidence="2" type="ORF">Tci_015436</name>
</gene>
<dbReference type="EMBL" id="BKCJ010001711">
    <property type="protein sequence ID" value="GEU43458.1"/>
    <property type="molecule type" value="Genomic_DNA"/>
</dbReference>
<protein>
    <recommendedName>
        <fullName evidence="3">Retrovirus-related Pol polyprotein from transposon TNT 1-94</fullName>
    </recommendedName>
</protein>
<feature type="region of interest" description="Disordered" evidence="1">
    <location>
        <begin position="128"/>
        <end position="233"/>
    </location>
</feature>
<evidence type="ECO:0008006" key="3">
    <source>
        <dbReference type="Google" id="ProtNLM"/>
    </source>
</evidence>
<dbReference type="AlphaFoldDB" id="A0A6L2K214"/>
<comment type="caution">
    <text evidence="2">The sequence shown here is derived from an EMBL/GenBank/DDBJ whole genome shotgun (WGS) entry which is preliminary data.</text>
</comment>
<evidence type="ECO:0000313" key="2">
    <source>
        <dbReference type="EMBL" id="GEU43458.1"/>
    </source>
</evidence>